<evidence type="ECO:0000256" key="1">
    <source>
        <dbReference type="SAM" id="SignalP"/>
    </source>
</evidence>
<protein>
    <submittedName>
        <fullName evidence="2">Uncharacterized protein</fullName>
    </submittedName>
</protein>
<dbReference type="EMBL" id="CABVIC010000003">
    <property type="protein sequence ID" value="VVP11819.1"/>
    <property type="molecule type" value="Genomic_DNA"/>
</dbReference>
<reference evidence="2 3" key="1">
    <citation type="submission" date="2019-09" db="EMBL/GenBank/DDBJ databases">
        <authorList>
            <person name="Chandra G."/>
            <person name="Truman W A."/>
        </authorList>
    </citation>
    <scope>NUCLEOTIDE SEQUENCE [LARGE SCALE GENOMIC DNA]</scope>
    <source>
        <strain evidence="2">PS847</strain>
    </source>
</reference>
<proteinExistence type="predicted"/>
<feature type="signal peptide" evidence="1">
    <location>
        <begin position="1"/>
        <end position="27"/>
    </location>
</feature>
<gene>
    <name evidence="2" type="ORF">PS847_03370</name>
</gene>
<evidence type="ECO:0000313" key="2">
    <source>
        <dbReference type="EMBL" id="VVP11819.1"/>
    </source>
</evidence>
<feature type="chain" id="PRO_5022917792" evidence="1">
    <location>
        <begin position="28"/>
        <end position="193"/>
    </location>
</feature>
<dbReference type="GeneID" id="75196315"/>
<evidence type="ECO:0000313" key="3">
    <source>
        <dbReference type="Proteomes" id="UP000326067"/>
    </source>
</evidence>
<keyword evidence="1" id="KW-0732">Signal</keyword>
<sequence precursor="true">MKKYLKLSKIRCIFAMVISLVVSNVLADAAPTLSEFHPAVVASVGEKKIAVFFLKNSLKKLVNGEYVADAEIYYSPIGSDKTFFKYVWKVEGDQIASVFFYDWKSPERRGKSMYVLVKSKLSDSAFDGFSYSVMELPLRVDGENASLLYFTGDPSDPALENCKDGKDLVSGAKVVCSYKDAASIKKYFTAQDK</sequence>
<accession>A0A5E7LDT6</accession>
<name>A0A5E7LDT6_PSEFL</name>
<dbReference type="Proteomes" id="UP000326067">
    <property type="component" value="Unassembled WGS sequence"/>
</dbReference>
<organism evidence="2 3">
    <name type="scientific">Pseudomonas fluorescens</name>
    <dbReference type="NCBI Taxonomy" id="294"/>
    <lineage>
        <taxon>Bacteria</taxon>
        <taxon>Pseudomonadati</taxon>
        <taxon>Pseudomonadota</taxon>
        <taxon>Gammaproteobacteria</taxon>
        <taxon>Pseudomonadales</taxon>
        <taxon>Pseudomonadaceae</taxon>
        <taxon>Pseudomonas</taxon>
    </lineage>
</organism>
<dbReference type="AlphaFoldDB" id="A0A5E7LDT6"/>
<dbReference type="RefSeq" id="WP_136493193.1">
    <property type="nucleotide sequence ID" value="NZ_CABVIC010000003.1"/>
</dbReference>